<evidence type="ECO:0000313" key="2">
    <source>
        <dbReference type="Proteomes" id="UP000699042"/>
    </source>
</evidence>
<keyword evidence="2" id="KW-1185">Reference proteome</keyword>
<proteinExistence type="predicted"/>
<comment type="caution">
    <text evidence="1">The sequence shown here is derived from an EMBL/GenBank/DDBJ whole genome shotgun (WGS) entry which is preliminary data.</text>
</comment>
<organism evidence="1 2">
    <name type="scientific">Colletotrichum scovillei</name>
    <dbReference type="NCBI Taxonomy" id="1209932"/>
    <lineage>
        <taxon>Eukaryota</taxon>
        <taxon>Fungi</taxon>
        <taxon>Dikarya</taxon>
        <taxon>Ascomycota</taxon>
        <taxon>Pezizomycotina</taxon>
        <taxon>Sordariomycetes</taxon>
        <taxon>Hypocreomycetidae</taxon>
        <taxon>Glomerellales</taxon>
        <taxon>Glomerellaceae</taxon>
        <taxon>Colletotrichum</taxon>
        <taxon>Colletotrichum acutatum species complex</taxon>
    </lineage>
</organism>
<accession>A0A9P7QUD1</accession>
<protein>
    <submittedName>
        <fullName evidence="1">Uncharacterized protein</fullName>
    </submittedName>
</protein>
<evidence type="ECO:0000313" key="1">
    <source>
        <dbReference type="EMBL" id="KAG7043343.1"/>
    </source>
</evidence>
<dbReference type="Proteomes" id="UP000699042">
    <property type="component" value="Unassembled WGS sequence"/>
</dbReference>
<sequence>MARSSRRVYHRAGSLGLRAPIHHRWSVIFNKCCNAQYLDRLVDLFSCFNLSQYFR</sequence>
<name>A0A9P7QUD1_9PEZI</name>
<gene>
    <name evidence="1" type="ORF">JMJ77_003049</name>
</gene>
<dbReference type="AlphaFoldDB" id="A0A9P7QUD1"/>
<dbReference type="EMBL" id="JAESDN010000012">
    <property type="protein sequence ID" value="KAG7043343.1"/>
    <property type="molecule type" value="Genomic_DNA"/>
</dbReference>
<reference evidence="1" key="1">
    <citation type="submission" date="2021-05" db="EMBL/GenBank/DDBJ databases">
        <title>Comparative genomics of three Colletotrichum scovillei strains and genetic complementation revealed genes involved fungal growth and virulence on chili pepper.</title>
        <authorList>
            <person name="Hsieh D.-K."/>
            <person name="Chuang S.-C."/>
            <person name="Chen C.-Y."/>
            <person name="Chao Y.-T."/>
            <person name="Lu M.-Y.J."/>
            <person name="Lee M.-H."/>
            <person name="Shih M.-C."/>
        </authorList>
    </citation>
    <scope>NUCLEOTIDE SEQUENCE</scope>
    <source>
        <strain evidence="1">Coll-153</strain>
    </source>
</reference>